<protein>
    <submittedName>
        <fullName evidence="3">Rhamnogalacturonan lyase</fullName>
    </submittedName>
</protein>
<dbReference type="EMBL" id="JAJSON010000025">
    <property type="protein sequence ID" value="MCG9972814.1"/>
    <property type="molecule type" value="Genomic_DNA"/>
</dbReference>
<dbReference type="Pfam" id="PF21348">
    <property type="entry name" value="RGL11_C"/>
    <property type="match status" value="1"/>
</dbReference>
<dbReference type="InterPro" id="IPR013783">
    <property type="entry name" value="Ig-like_fold"/>
</dbReference>
<dbReference type="InterPro" id="IPR041624">
    <property type="entry name" value="RGI_lyase"/>
</dbReference>
<dbReference type="AlphaFoldDB" id="A0A9X1V0D8"/>
<name>A0A9X1V0D8_9FLAO</name>
<evidence type="ECO:0000313" key="4">
    <source>
        <dbReference type="Proteomes" id="UP001139344"/>
    </source>
</evidence>
<dbReference type="InterPro" id="IPR049366">
    <property type="entry name" value="RGL11_C"/>
</dbReference>
<organism evidence="3 4">
    <name type="scientific">Christiangramia crocea</name>
    <dbReference type="NCBI Taxonomy" id="2904124"/>
    <lineage>
        <taxon>Bacteria</taxon>
        <taxon>Pseudomonadati</taxon>
        <taxon>Bacteroidota</taxon>
        <taxon>Flavobacteriia</taxon>
        <taxon>Flavobacteriales</taxon>
        <taxon>Flavobacteriaceae</taxon>
        <taxon>Christiangramia</taxon>
    </lineage>
</organism>
<proteinExistence type="predicted"/>
<dbReference type="InterPro" id="IPR034641">
    <property type="entry name" value="RGL11"/>
</dbReference>
<keyword evidence="4" id="KW-1185">Reference proteome</keyword>
<gene>
    <name evidence="3" type="ORF">LU635_14280</name>
</gene>
<dbReference type="Proteomes" id="UP001139344">
    <property type="component" value="Unassembled WGS sequence"/>
</dbReference>
<dbReference type="PANTHER" id="PTHR43118:SF1">
    <property type="entry name" value="RHAMNOGALACTURONAN LYASE (EUROFUNG)"/>
    <property type="match status" value="1"/>
</dbReference>
<accession>A0A9X1V0D8</accession>
<dbReference type="CDD" id="cd10318">
    <property type="entry name" value="RGL11"/>
    <property type="match status" value="1"/>
</dbReference>
<evidence type="ECO:0000259" key="2">
    <source>
        <dbReference type="Pfam" id="PF21348"/>
    </source>
</evidence>
<feature type="domain" description="Rhamnogalacturonan I lyase beta-sheet" evidence="1">
    <location>
        <begin position="1"/>
        <end position="84"/>
    </location>
</feature>
<sequence>MEYLDRGVVAVKTDDQNVFVSWRLLADDSKDISFNIYKDSVKLNEEPITECTCFVDTTNGKGGYVVKPISSNNKLAVSEKVEVWENAYLEIPIQKPEAGISPDGKNYEYKANDASVGDLDGDGQYEIVLKWDPSNSKDNSHHGYTGNVFLDAYEFNGEQLWRIDLGKNIRAGAHYTQFIVYDLDGDGLAEVACKTADGTMDGKGKIIGDPNTDHRNDKGRILKGPEFLTIFSGKTGEALETTNYLPSRHPSKENPEPEDLNKIWGDSYGNRIDRFLAGVGYFDGKTPSLIMTRGYYTRSVLVAWDWKNGKLTKRWIFDSNENAYSNYAGQGNHQLSIADVDQDGKDEVIFGSMTVDDDGSGLYNSGLGHGDAMHVSDLVPGRDGLEIWTAQEDRNKYRGKGLWLRDAKTGDTLWGVPANGDVGRGLSANIDPNFPGSEMWGAVGGIFSAEGKEISKRRLPMNFAIWWDGDLQRELLDGNIIYKWDYKESKVEELLRAEGSLSNNWTKATPALSADILGDWREEVIFRAEDSNSLRLYSTNIPTSYHFITLMHNPQYRVSVAWQNVSYNQPPHPSFYIGEDMEEPEDPNIEIIKGL</sequence>
<evidence type="ECO:0000259" key="1">
    <source>
        <dbReference type="Pfam" id="PF18370"/>
    </source>
</evidence>
<dbReference type="Pfam" id="PF18370">
    <property type="entry name" value="RGI_lyase"/>
    <property type="match status" value="1"/>
</dbReference>
<comment type="caution">
    <text evidence="3">The sequence shown here is derived from an EMBL/GenBank/DDBJ whole genome shotgun (WGS) entry which is preliminary data.</text>
</comment>
<dbReference type="PANTHER" id="PTHR43118">
    <property type="entry name" value="RHAMNOGALACTURONAN LYASE (EUROFUNG)"/>
    <property type="match status" value="1"/>
</dbReference>
<dbReference type="GO" id="GO:0016829">
    <property type="term" value="F:lyase activity"/>
    <property type="evidence" value="ECO:0007669"/>
    <property type="project" value="UniProtKB-KW"/>
</dbReference>
<evidence type="ECO:0000313" key="3">
    <source>
        <dbReference type="EMBL" id="MCG9972814.1"/>
    </source>
</evidence>
<keyword evidence="3" id="KW-0456">Lyase</keyword>
<dbReference type="SUPFAM" id="SSF69318">
    <property type="entry name" value="Integrin alpha N-terminal domain"/>
    <property type="match status" value="1"/>
</dbReference>
<reference evidence="3" key="1">
    <citation type="submission" date="2021-12" db="EMBL/GenBank/DDBJ databases">
        <title>Description of Gramella crocea sp. nov., a new bacterium isolated from activated sludge.</title>
        <authorList>
            <person name="Zhang X."/>
        </authorList>
    </citation>
    <scope>NUCLEOTIDE SEQUENCE</scope>
    <source>
        <strain evidence="3">YB25</strain>
    </source>
</reference>
<dbReference type="Gene3D" id="2.60.40.10">
    <property type="entry name" value="Immunoglobulins"/>
    <property type="match status" value="1"/>
</dbReference>
<dbReference type="InterPro" id="IPR028994">
    <property type="entry name" value="Integrin_alpha_N"/>
</dbReference>
<feature type="domain" description="Rhamnogalacturonan lyase family 11 C-terminal" evidence="2">
    <location>
        <begin position="88"/>
        <end position="587"/>
    </location>
</feature>